<evidence type="ECO:0000313" key="3">
    <source>
        <dbReference type="EMBL" id="RKO72597.1"/>
    </source>
</evidence>
<dbReference type="PANTHER" id="PTHR12521">
    <property type="entry name" value="PROTEIN C6ORF130"/>
    <property type="match status" value="1"/>
</dbReference>
<dbReference type="InterPro" id="IPR002589">
    <property type="entry name" value="Macro_dom"/>
</dbReference>
<dbReference type="PANTHER" id="PTHR12521:SF0">
    <property type="entry name" value="ADP-RIBOSE GLYCOHYDROLASE OARD1"/>
    <property type="match status" value="1"/>
</dbReference>
<name>A0A420W217_9SPHI</name>
<dbReference type="OrthoDB" id="9780211at2"/>
<keyword evidence="4" id="KW-1185">Reference proteome</keyword>
<proteinExistence type="predicted"/>
<evidence type="ECO:0000256" key="1">
    <source>
        <dbReference type="ARBA" id="ARBA00035885"/>
    </source>
</evidence>
<feature type="domain" description="Macro" evidence="2">
    <location>
        <begin position="1"/>
        <end position="151"/>
    </location>
</feature>
<sequence length="151" mass="16912">MVTYLEFGNIFNLSVVKNYAHGCNCAGAMGKGIALQFKEKYGQMYLEYKNLCKSGGFNLGDVFAYNYGEGTVFNLGTQKSWKTKAELDAIEESFQKMLLYAHQNRIDKIALPKIGAGLGGLVWDDVKVIINSVAKDYEDIDLIVVENYRDI</sequence>
<dbReference type="CDD" id="cd02901">
    <property type="entry name" value="Macro_Poa1p-like"/>
    <property type="match status" value="1"/>
</dbReference>
<dbReference type="Pfam" id="PF01661">
    <property type="entry name" value="Macro"/>
    <property type="match status" value="1"/>
</dbReference>
<dbReference type="SMART" id="SM00506">
    <property type="entry name" value="A1pp"/>
    <property type="match status" value="1"/>
</dbReference>
<dbReference type="InterPro" id="IPR050892">
    <property type="entry name" value="ADP-ribose_metab_enzymes"/>
</dbReference>
<gene>
    <name evidence="3" type="ORF">D7322_07325</name>
</gene>
<evidence type="ECO:0000313" key="4">
    <source>
        <dbReference type="Proteomes" id="UP000282423"/>
    </source>
</evidence>
<dbReference type="PROSITE" id="PS51154">
    <property type="entry name" value="MACRO"/>
    <property type="match status" value="1"/>
</dbReference>
<comment type="caution">
    <text evidence="3">The sequence shown here is derived from an EMBL/GenBank/DDBJ whole genome shotgun (WGS) entry which is preliminary data.</text>
</comment>
<dbReference type="AlphaFoldDB" id="A0A420W217"/>
<organism evidence="3 4">
    <name type="scientific">Sphingobacterium puteale</name>
    <dbReference type="NCBI Taxonomy" id="2420510"/>
    <lineage>
        <taxon>Bacteria</taxon>
        <taxon>Pseudomonadati</taxon>
        <taxon>Bacteroidota</taxon>
        <taxon>Sphingobacteriia</taxon>
        <taxon>Sphingobacteriales</taxon>
        <taxon>Sphingobacteriaceae</taxon>
        <taxon>Sphingobacterium</taxon>
    </lineage>
</organism>
<protein>
    <submittedName>
        <fullName evidence="3">Phosphatase</fullName>
    </submittedName>
</protein>
<accession>A0A420W217</accession>
<dbReference type="RefSeq" id="WP_121122738.1">
    <property type="nucleotide sequence ID" value="NZ_RBWS01000005.1"/>
</dbReference>
<reference evidence="3 4" key="1">
    <citation type="submission" date="2018-10" db="EMBL/GenBank/DDBJ databases">
        <title>Sphingobacterium sp. M05W1-28.</title>
        <authorList>
            <person name="Cai H."/>
        </authorList>
    </citation>
    <scope>NUCLEOTIDE SEQUENCE [LARGE SCALE GENOMIC DNA]</scope>
    <source>
        <strain evidence="3 4">M05W1-28</strain>
    </source>
</reference>
<comment type="catalytic activity">
    <reaction evidence="1">
        <text>an N-(ADP-alpha-D-ribosyl)-thymidine in DNA + H2O = a thymidine in DNA + ADP-D-ribose</text>
        <dbReference type="Rhea" id="RHEA:71655"/>
        <dbReference type="Rhea" id="RHEA-COMP:13556"/>
        <dbReference type="Rhea" id="RHEA-COMP:18051"/>
        <dbReference type="ChEBI" id="CHEBI:15377"/>
        <dbReference type="ChEBI" id="CHEBI:57967"/>
        <dbReference type="ChEBI" id="CHEBI:137386"/>
        <dbReference type="ChEBI" id="CHEBI:191199"/>
    </reaction>
    <physiologicalReaction direction="left-to-right" evidence="1">
        <dbReference type="Rhea" id="RHEA:71656"/>
    </physiologicalReaction>
</comment>
<dbReference type="SUPFAM" id="SSF52949">
    <property type="entry name" value="Macro domain-like"/>
    <property type="match status" value="1"/>
</dbReference>
<dbReference type="InterPro" id="IPR043472">
    <property type="entry name" value="Macro_dom-like"/>
</dbReference>
<dbReference type="GO" id="GO:0140291">
    <property type="term" value="P:peptidyl-glutamate ADP-deribosylation"/>
    <property type="evidence" value="ECO:0007669"/>
    <property type="project" value="TreeGrafter"/>
</dbReference>
<dbReference type="Proteomes" id="UP000282423">
    <property type="component" value="Unassembled WGS sequence"/>
</dbReference>
<dbReference type="EMBL" id="RBWS01000005">
    <property type="protein sequence ID" value="RKO72597.1"/>
    <property type="molecule type" value="Genomic_DNA"/>
</dbReference>
<evidence type="ECO:0000259" key="2">
    <source>
        <dbReference type="PROSITE" id="PS51154"/>
    </source>
</evidence>
<dbReference type="Gene3D" id="3.40.220.10">
    <property type="entry name" value="Leucine Aminopeptidase, subunit E, domain 1"/>
    <property type="match status" value="1"/>
</dbReference>